<evidence type="ECO:0000313" key="1">
    <source>
        <dbReference type="EMBL" id="KAI5679927.1"/>
    </source>
</evidence>
<evidence type="ECO:0000313" key="2">
    <source>
        <dbReference type="Proteomes" id="UP001060085"/>
    </source>
</evidence>
<dbReference type="Proteomes" id="UP001060085">
    <property type="component" value="Linkage Group LG01"/>
</dbReference>
<proteinExistence type="predicted"/>
<sequence>MAMAYEENSNGSTTSSSSLLHVAMFPFFAFGHISPFVQLSNKLSLLGVKISFLSAPANVNRINSMLNPSPDTQVIPLTFPKVEGLPPGLESTADLSPAESELLRVALDLMQPQIKNVLSELKPHFVFFDFAQDWLPSLASELGIKTIFFSVFVALSTAFLTIPSRLPEPTSQSPTVDELKKPPSGFPNTSVKSVKTFEARNFLYIFKNFNGKPSVYDAVVSGLTNCDAILAKTCYEMEGPYIDYVKQQFNKPVLLIGPIVPEPRSEKLEEKWAYWLDQFGEKSVIYCSFGSETFLNENQIKELLLGLELTNLPFFVVLNFPANIDFSVELNKALPDGFSERVKNRGVIHSGWVQQQKILAHKSIGCFLCHAGFSSIIEALVNDCQVVMLPQKGDQFLNSKLVSGDLKAGVEVNRRDEDGFFGKEDIKKAVEMVMANVDEEPAKSIRENQKKWKEFLQNGKIQENFVKDLVKEMELMAGLQAP</sequence>
<keyword evidence="2" id="KW-1185">Reference proteome</keyword>
<name>A0ACC0C4Q4_CATRO</name>
<accession>A0ACC0C4Q4</accession>
<protein>
    <submittedName>
        <fullName evidence="1">Uncharacterized protein</fullName>
    </submittedName>
</protein>
<organism evidence="1 2">
    <name type="scientific">Catharanthus roseus</name>
    <name type="common">Madagascar periwinkle</name>
    <name type="synonym">Vinca rosea</name>
    <dbReference type="NCBI Taxonomy" id="4058"/>
    <lineage>
        <taxon>Eukaryota</taxon>
        <taxon>Viridiplantae</taxon>
        <taxon>Streptophyta</taxon>
        <taxon>Embryophyta</taxon>
        <taxon>Tracheophyta</taxon>
        <taxon>Spermatophyta</taxon>
        <taxon>Magnoliopsida</taxon>
        <taxon>eudicotyledons</taxon>
        <taxon>Gunneridae</taxon>
        <taxon>Pentapetalae</taxon>
        <taxon>asterids</taxon>
        <taxon>lamiids</taxon>
        <taxon>Gentianales</taxon>
        <taxon>Apocynaceae</taxon>
        <taxon>Rauvolfioideae</taxon>
        <taxon>Vinceae</taxon>
        <taxon>Catharanthinae</taxon>
        <taxon>Catharanthus</taxon>
    </lineage>
</organism>
<dbReference type="EMBL" id="CM044701">
    <property type="protein sequence ID" value="KAI5679927.1"/>
    <property type="molecule type" value="Genomic_DNA"/>
</dbReference>
<comment type="caution">
    <text evidence="1">The sequence shown here is derived from an EMBL/GenBank/DDBJ whole genome shotgun (WGS) entry which is preliminary data.</text>
</comment>
<gene>
    <name evidence="1" type="ORF">M9H77_01154</name>
</gene>
<reference evidence="2" key="1">
    <citation type="journal article" date="2023" name="Nat. Plants">
        <title>Single-cell RNA sequencing provides a high-resolution roadmap for understanding the multicellular compartmentation of specialized metabolism.</title>
        <authorList>
            <person name="Sun S."/>
            <person name="Shen X."/>
            <person name="Li Y."/>
            <person name="Li Y."/>
            <person name="Wang S."/>
            <person name="Li R."/>
            <person name="Zhang H."/>
            <person name="Shen G."/>
            <person name="Guo B."/>
            <person name="Wei J."/>
            <person name="Xu J."/>
            <person name="St-Pierre B."/>
            <person name="Chen S."/>
            <person name="Sun C."/>
        </authorList>
    </citation>
    <scope>NUCLEOTIDE SEQUENCE [LARGE SCALE GENOMIC DNA]</scope>
</reference>